<dbReference type="InterPro" id="IPR018330">
    <property type="entry name" value="RecT_fam"/>
</dbReference>
<dbReference type="InterPro" id="IPR004590">
    <property type="entry name" value="ssDNA_annealing_RecT"/>
</dbReference>
<feature type="region of interest" description="Disordered" evidence="1">
    <location>
        <begin position="273"/>
        <end position="342"/>
    </location>
</feature>
<gene>
    <name evidence="2" type="ORF">GC247_00780</name>
</gene>
<name>A0A843QX72_LIMFE</name>
<feature type="region of interest" description="Disordered" evidence="1">
    <location>
        <begin position="241"/>
        <end position="261"/>
    </location>
</feature>
<sequence length="342" mass="37896">METRSNREVLIMYQPTNAKQITSAVAERLDTLKDEGLALPTHYNAQNALKAAYLRLQTVKDRQGRPALTVCTEPSIANALLDMAIQGLSPAKNQCYFIVYGNELQMQRSYFGTIAALKRLDSIEDIDAQVIHQGDEFEIGADETGHIIVTKFKPSFANLDKPIKGAFAFIKLTNGRTAYTVMTKAQIDVSWSQSRNRQNKVQDKFSDEMAKRTVINRAAKMFINTSDDSDLLTGSINAVTKAEYEEPTEPKDITQTAAEEQGSTAQLLADFQEAQQAEEKVKPKSAPVQAPEQPVADEKSKTKEEPKAPAKTSESEPEAKPASETDERQMSIDDFLKEGQNA</sequence>
<feature type="compositionally biased region" description="Basic and acidic residues" evidence="1">
    <location>
        <begin position="242"/>
        <end position="252"/>
    </location>
</feature>
<dbReference type="GO" id="GO:0006259">
    <property type="term" value="P:DNA metabolic process"/>
    <property type="evidence" value="ECO:0007669"/>
    <property type="project" value="InterPro"/>
</dbReference>
<dbReference type="GO" id="GO:0003677">
    <property type="term" value="F:DNA binding"/>
    <property type="evidence" value="ECO:0007669"/>
    <property type="project" value="InterPro"/>
</dbReference>
<feature type="compositionally biased region" description="Basic and acidic residues" evidence="1">
    <location>
        <begin position="296"/>
        <end position="342"/>
    </location>
</feature>
<dbReference type="NCBIfam" id="TIGR00616">
    <property type="entry name" value="rect"/>
    <property type="match status" value="1"/>
</dbReference>
<accession>A0A843QX72</accession>
<proteinExistence type="predicted"/>
<dbReference type="Proteomes" id="UP000466799">
    <property type="component" value="Unassembled WGS sequence"/>
</dbReference>
<evidence type="ECO:0000256" key="1">
    <source>
        <dbReference type="SAM" id="MobiDB-lite"/>
    </source>
</evidence>
<evidence type="ECO:0000313" key="3">
    <source>
        <dbReference type="Proteomes" id="UP000466799"/>
    </source>
</evidence>
<dbReference type="Pfam" id="PF03837">
    <property type="entry name" value="RecT"/>
    <property type="match status" value="1"/>
</dbReference>
<dbReference type="AlphaFoldDB" id="A0A843QX72"/>
<reference evidence="2 3" key="1">
    <citation type="submission" date="2019-10" db="EMBL/GenBank/DDBJ databases">
        <title>Genome Sequencing and assembly of Lactobacillus fermentum I2, a lactic acid bacteria.</title>
        <authorList>
            <person name="Lopes L.S."/>
            <person name="Persinoti G.F."/>
            <person name="Riano-Pachon D.M."/>
            <person name="Labate C.A."/>
        </authorList>
    </citation>
    <scope>NUCLEOTIDE SEQUENCE [LARGE SCALE GENOMIC DNA]</scope>
    <source>
        <strain evidence="2 3">I2</strain>
    </source>
</reference>
<comment type="caution">
    <text evidence="2">The sequence shown here is derived from an EMBL/GenBank/DDBJ whole genome shotgun (WGS) entry which is preliminary data.</text>
</comment>
<dbReference type="EMBL" id="WHJL01000002">
    <property type="protein sequence ID" value="MPQ34489.1"/>
    <property type="molecule type" value="Genomic_DNA"/>
</dbReference>
<protein>
    <submittedName>
        <fullName evidence="2">Recombinase RecT</fullName>
    </submittedName>
</protein>
<evidence type="ECO:0000313" key="2">
    <source>
        <dbReference type="EMBL" id="MPQ34489.1"/>
    </source>
</evidence>
<organism evidence="2 3">
    <name type="scientific">Limosilactobacillus fermentum</name>
    <name type="common">Lactobacillus fermentum</name>
    <dbReference type="NCBI Taxonomy" id="1613"/>
    <lineage>
        <taxon>Bacteria</taxon>
        <taxon>Bacillati</taxon>
        <taxon>Bacillota</taxon>
        <taxon>Bacilli</taxon>
        <taxon>Lactobacillales</taxon>
        <taxon>Lactobacillaceae</taxon>
        <taxon>Limosilactobacillus</taxon>
    </lineage>
</organism>